<keyword evidence="2" id="KW-1185">Reference proteome</keyword>
<comment type="caution">
    <text evidence="1">The sequence shown here is derived from an EMBL/GenBank/DDBJ whole genome shotgun (WGS) entry which is preliminary data.</text>
</comment>
<protein>
    <submittedName>
        <fullName evidence="1">Uncharacterized protein</fullName>
    </submittedName>
</protein>
<dbReference type="OrthoDB" id="9972196at2759"/>
<sequence length="126" mass="14084">MYRSRPKRKTLPSSSRLAELWLSTIATAKQWGHSRLREVASKLQVGHHSSWIASSSDYPGYVWTGLEQADGRIVTPEVVGRVPTSRGKKCPTHTKYICKRNIYGKLFVADLGADKALGLTKIRDDS</sequence>
<dbReference type="InParanoid" id="A0A409WGJ2"/>
<gene>
    <name evidence="1" type="ORF">CVT26_005417</name>
</gene>
<proteinExistence type="predicted"/>
<dbReference type="AlphaFoldDB" id="A0A409WGJ2"/>
<reference evidence="1 2" key="1">
    <citation type="journal article" date="2018" name="Evol. Lett.">
        <title>Horizontal gene cluster transfer increased hallucinogenic mushroom diversity.</title>
        <authorList>
            <person name="Reynolds H.T."/>
            <person name="Vijayakumar V."/>
            <person name="Gluck-Thaler E."/>
            <person name="Korotkin H.B."/>
            <person name="Matheny P.B."/>
            <person name="Slot J.C."/>
        </authorList>
    </citation>
    <scope>NUCLEOTIDE SEQUENCE [LARGE SCALE GENOMIC DNA]</scope>
    <source>
        <strain evidence="1 2">SRW20</strain>
    </source>
</reference>
<dbReference type="Proteomes" id="UP000284706">
    <property type="component" value="Unassembled WGS sequence"/>
</dbReference>
<name>A0A409WGJ2_9AGAR</name>
<organism evidence="1 2">
    <name type="scientific">Gymnopilus dilepis</name>
    <dbReference type="NCBI Taxonomy" id="231916"/>
    <lineage>
        <taxon>Eukaryota</taxon>
        <taxon>Fungi</taxon>
        <taxon>Dikarya</taxon>
        <taxon>Basidiomycota</taxon>
        <taxon>Agaricomycotina</taxon>
        <taxon>Agaricomycetes</taxon>
        <taxon>Agaricomycetidae</taxon>
        <taxon>Agaricales</taxon>
        <taxon>Agaricineae</taxon>
        <taxon>Hymenogastraceae</taxon>
        <taxon>Gymnopilus</taxon>
    </lineage>
</organism>
<evidence type="ECO:0000313" key="1">
    <source>
        <dbReference type="EMBL" id="PPQ77636.1"/>
    </source>
</evidence>
<accession>A0A409WGJ2</accession>
<dbReference type="EMBL" id="NHYE01005077">
    <property type="protein sequence ID" value="PPQ77636.1"/>
    <property type="molecule type" value="Genomic_DNA"/>
</dbReference>
<evidence type="ECO:0000313" key="2">
    <source>
        <dbReference type="Proteomes" id="UP000284706"/>
    </source>
</evidence>